<reference evidence="1" key="1">
    <citation type="submission" date="2023-07" db="EMBL/GenBank/DDBJ databases">
        <title>Genomic Encyclopedia of Type Strains, Phase IV (KMG-IV): sequencing the most valuable type-strain genomes for metagenomic binning, comparative biology and taxonomic classification.</title>
        <authorList>
            <person name="Goeker M."/>
        </authorList>
    </citation>
    <scope>NUCLEOTIDE SEQUENCE</scope>
    <source>
        <strain evidence="1">DSM 19569</strain>
    </source>
</reference>
<organism evidence="1 2">
    <name type="scientific">Methylobacterium brachiatum</name>
    <dbReference type="NCBI Taxonomy" id="269660"/>
    <lineage>
        <taxon>Bacteria</taxon>
        <taxon>Pseudomonadati</taxon>
        <taxon>Pseudomonadota</taxon>
        <taxon>Alphaproteobacteria</taxon>
        <taxon>Hyphomicrobiales</taxon>
        <taxon>Methylobacteriaceae</taxon>
        <taxon>Methylobacterium</taxon>
    </lineage>
</organism>
<comment type="caution">
    <text evidence="1">The sequence shown here is derived from an EMBL/GenBank/DDBJ whole genome shotgun (WGS) entry which is preliminary data.</text>
</comment>
<gene>
    <name evidence="1" type="ORF">QO001_006503</name>
</gene>
<sequence>MCNKFDGKITIQKHMRYPDFSLSREEALNFSEYGSIDVSGRFDGGGEGACYNNSLYHCKDKGQDHAMEYCLGFARGREDNYKPHAWVKCDGKYIEVSPQEDGGRLVDYILCHTMTISEIVGILKKNNINNVVGPMINEHGMIVISDV</sequence>
<dbReference type="AlphaFoldDB" id="A0AAJ1WYE9"/>
<protein>
    <submittedName>
        <fullName evidence="1">Uncharacterized protein</fullName>
    </submittedName>
</protein>
<evidence type="ECO:0000313" key="1">
    <source>
        <dbReference type="EMBL" id="MDQ0547544.1"/>
    </source>
</evidence>
<dbReference type="Proteomes" id="UP001223420">
    <property type="component" value="Unassembled WGS sequence"/>
</dbReference>
<accession>A0AAJ1WYE9</accession>
<proteinExistence type="predicted"/>
<dbReference type="EMBL" id="JAUSWL010000029">
    <property type="protein sequence ID" value="MDQ0547544.1"/>
    <property type="molecule type" value="Genomic_DNA"/>
</dbReference>
<name>A0AAJ1WYE9_9HYPH</name>
<evidence type="ECO:0000313" key="2">
    <source>
        <dbReference type="Proteomes" id="UP001223420"/>
    </source>
</evidence>
<dbReference type="RefSeq" id="WP_307356248.1">
    <property type="nucleotide sequence ID" value="NZ_JAUSWL010000029.1"/>
</dbReference>